<protein>
    <submittedName>
        <fullName evidence="1">Uncharacterized protein</fullName>
    </submittedName>
</protein>
<dbReference type="Proteomes" id="UP001596447">
    <property type="component" value="Unassembled WGS sequence"/>
</dbReference>
<gene>
    <name evidence="1" type="ORF">ACFQJ9_17630</name>
</gene>
<accession>A0ABD5Z7T2</accession>
<reference evidence="1 2" key="1">
    <citation type="journal article" date="2019" name="Int. J. Syst. Evol. Microbiol.">
        <title>The Global Catalogue of Microorganisms (GCM) 10K type strain sequencing project: providing services to taxonomists for standard genome sequencing and annotation.</title>
        <authorList>
            <consortium name="The Broad Institute Genomics Platform"/>
            <consortium name="The Broad Institute Genome Sequencing Center for Infectious Disease"/>
            <person name="Wu L."/>
            <person name="Ma J."/>
        </authorList>
    </citation>
    <scope>NUCLEOTIDE SEQUENCE [LARGE SCALE GENOMIC DNA]</scope>
    <source>
        <strain evidence="1 2">XZGYJ-43</strain>
    </source>
</reference>
<proteinExistence type="predicted"/>
<dbReference type="InterPro" id="IPR011047">
    <property type="entry name" value="Quinoprotein_ADH-like_sf"/>
</dbReference>
<evidence type="ECO:0000313" key="1">
    <source>
        <dbReference type="EMBL" id="MFC7201206.1"/>
    </source>
</evidence>
<organism evidence="1 2">
    <name type="scientific">Halospeciosus flavus</name>
    <dbReference type="NCBI Taxonomy" id="3032283"/>
    <lineage>
        <taxon>Archaea</taxon>
        <taxon>Methanobacteriati</taxon>
        <taxon>Methanobacteriota</taxon>
        <taxon>Stenosarchaea group</taxon>
        <taxon>Halobacteria</taxon>
        <taxon>Halobacteriales</taxon>
        <taxon>Halobacteriaceae</taxon>
        <taxon>Halospeciosus</taxon>
    </lineage>
</organism>
<sequence length="305" mass="31894">MTTWQFESQSTTGDWQEAKSPVDKTLYDVAQTRYGPVAVGGSGYVIARSMDDGNWGVLFDAGPGAENHVLKTAASTDDGGRVWFGGKTGALGFYDLEEGAKYDLSEPEGRVPTWNTMAVHGERGSEKLLLATTSGQVMLGYVDGVDVTWGQMTKPDGTTSVTAADAAPDGFGYVVNSNGSAFKTSIYEGWRRIGIDGAGTLGGVAAEKDSLLVVTSSGRAYRYAEGNEEWTPYKVGGNSLNGVDTQGKEALAVGGSGSIYRSYSGSWYEAKSPAGSTLQAVAMGEVDVAVGSGGAIVERLQDPQA</sequence>
<dbReference type="RefSeq" id="WP_279527959.1">
    <property type="nucleotide sequence ID" value="NZ_CP122312.1"/>
</dbReference>
<evidence type="ECO:0000313" key="2">
    <source>
        <dbReference type="Proteomes" id="UP001596447"/>
    </source>
</evidence>
<dbReference type="SUPFAM" id="SSF50998">
    <property type="entry name" value="Quinoprotein alcohol dehydrogenase-like"/>
    <property type="match status" value="1"/>
</dbReference>
<dbReference type="EMBL" id="JBHTAR010000011">
    <property type="protein sequence ID" value="MFC7201206.1"/>
    <property type="molecule type" value="Genomic_DNA"/>
</dbReference>
<comment type="caution">
    <text evidence="1">The sequence shown here is derived from an EMBL/GenBank/DDBJ whole genome shotgun (WGS) entry which is preliminary data.</text>
</comment>
<dbReference type="AlphaFoldDB" id="A0ABD5Z7T2"/>
<name>A0ABD5Z7T2_9EURY</name>
<keyword evidence="2" id="KW-1185">Reference proteome</keyword>